<dbReference type="SMART" id="SM00563">
    <property type="entry name" value="PlsC"/>
    <property type="match status" value="1"/>
</dbReference>
<gene>
    <name evidence="3" type="ORF">GCM10010326_04100</name>
</gene>
<proteinExistence type="predicted"/>
<evidence type="ECO:0000313" key="4">
    <source>
        <dbReference type="Proteomes" id="UP000600946"/>
    </source>
</evidence>
<comment type="caution">
    <text evidence="3">The sequence shown here is derived from an EMBL/GenBank/DDBJ whole genome shotgun (WGS) entry which is preliminary data.</text>
</comment>
<evidence type="ECO:0000313" key="3">
    <source>
        <dbReference type="EMBL" id="GGY15553.1"/>
    </source>
</evidence>
<evidence type="ECO:0000256" key="1">
    <source>
        <dbReference type="SAM" id="Phobius"/>
    </source>
</evidence>
<keyword evidence="1" id="KW-0812">Transmembrane</keyword>
<keyword evidence="1" id="KW-0472">Membrane</keyword>
<accession>A0ABQ2ZG30</accession>
<dbReference type="EMBL" id="BMUU01000001">
    <property type="protein sequence ID" value="GGY15553.1"/>
    <property type="molecule type" value="Genomic_DNA"/>
</dbReference>
<organism evidence="3 4">
    <name type="scientific">Streptomyces xanthochromogenes</name>
    <dbReference type="NCBI Taxonomy" id="67384"/>
    <lineage>
        <taxon>Bacteria</taxon>
        <taxon>Bacillati</taxon>
        <taxon>Actinomycetota</taxon>
        <taxon>Actinomycetes</taxon>
        <taxon>Kitasatosporales</taxon>
        <taxon>Streptomycetaceae</taxon>
        <taxon>Streptomyces</taxon>
    </lineage>
</organism>
<name>A0ABQ2ZG30_9ACTN</name>
<sequence>MSGAVGPRDVARRCVSVPALVVLIPVAAALLLVTVVLAPLSLLFGRSGRRWQPQRLALYALMYLVADLAGVLAAGVVRLRCLGGGREREERLTTLNYRVLERLLAFLVACSRRLFSLRVEVDPPIPSITDRPRDGMVVFARHAGPGDSILLVHGLLCEAGLRPQVVLKQFLRWDPCLDIVLSRLPHCFVPRRAEAGTSDAIGALAAGLHPGEALVVFPEGGNFTERRRRRAIGWLNRTGQFRRAARARRQQHVLPPRMEGSLAALSGAGDAGAAVVFVAHTGLDHIDSPTRLWQSIPLREAVRATWWSLPDHAIPAERPARESWLTDQWSRVDAWIAHEWNEPAPAPPAVP</sequence>
<dbReference type="InterPro" id="IPR002123">
    <property type="entry name" value="Plipid/glycerol_acylTrfase"/>
</dbReference>
<reference evidence="4" key="1">
    <citation type="journal article" date="2019" name="Int. J. Syst. Evol. Microbiol.">
        <title>The Global Catalogue of Microorganisms (GCM) 10K type strain sequencing project: providing services to taxonomists for standard genome sequencing and annotation.</title>
        <authorList>
            <consortium name="The Broad Institute Genomics Platform"/>
            <consortium name="The Broad Institute Genome Sequencing Center for Infectious Disease"/>
            <person name="Wu L."/>
            <person name="Ma J."/>
        </authorList>
    </citation>
    <scope>NUCLEOTIDE SEQUENCE [LARGE SCALE GENOMIC DNA]</scope>
    <source>
        <strain evidence="4">JCM 4594</strain>
    </source>
</reference>
<dbReference type="Proteomes" id="UP000600946">
    <property type="component" value="Unassembled WGS sequence"/>
</dbReference>
<evidence type="ECO:0000259" key="2">
    <source>
        <dbReference type="SMART" id="SM00563"/>
    </source>
</evidence>
<feature type="domain" description="Phospholipid/glycerol acyltransferase" evidence="2">
    <location>
        <begin position="136"/>
        <end position="261"/>
    </location>
</feature>
<feature type="transmembrane region" description="Helical" evidence="1">
    <location>
        <begin position="20"/>
        <end position="44"/>
    </location>
</feature>
<keyword evidence="4" id="KW-1185">Reference proteome</keyword>
<feature type="transmembrane region" description="Helical" evidence="1">
    <location>
        <begin position="56"/>
        <end position="77"/>
    </location>
</feature>
<protein>
    <recommendedName>
        <fullName evidence="2">Phospholipid/glycerol acyltransferase domain-containing protein</fullName>
    </recommendedName>
</protein>
<keyword evidence="1" id="KW-1133">Transmembrane helix</keyword>
<dbReference type="Pfam" id="PF01553">
    <property type="entry name" value="Acyltransferase"/>
    <property type="match status" value="1"/>
</dbReference>